<dbReference type="PANTHER" id="PTHR39199">
    <property type="entry name" value="BLR5128 PROTEIN"/>
    <property type="match status" value="1"/>
</dbReference>
<comment type="caution">
    <text evidence="2">The sequence shown here is derived from an EMBL/GenBank/DDBJ whole genome shotgun (WGS) entry which is preliminary data.</text>
</comment>
<dbReference type="InterPro" id="IPR045865">
    <property type="entry name" value="ACT-like_dom_sf"/>
</dbReference>
<dbReference type="Pfam" id="PF10000">
    <property type="entry name" value="ACT_3"/>
    <property type="match status" value="1"/>
</dbReference>
<dbReference type="AlphaFoldDB" id="A0A7K0K469"/>
<keyword evidence="3" id="KW-1185">Reference proteome</keyword>
<sequence length="136" mass="14595">MSDNPVTYEQMLAKIDPKIGGTYIFASLPSLPKEVEPMALIQEQEGVTVALSLDDAKKLGVDLSDPYTIITLSAPGSLDVVGLNSGISQVLSSRSIPANIFSGIYHTHVFVPSERATEAKELLDDISGQAKAWLHI</sequence>
<feature type="domain" description="DUF2241" evidence="1">
    <location>
        <begin position="10"/>
        <end position="67"/>
    </location>
</feature>
<dbReference type="EMBL" id="VUMY01000016">
    <property type="protein sequence ID" value="MST50271.1"/>
    <property type="molecule type" value="Genomic_DNA"/>
</dbReference>
<proteinExistence type="predicted"/>
<protein>
    <recommendedName>
        <fullName evidence="1">DUF2241 domain-containing protein</fullName>
    </recommendedName>
</protein>
<dbReference type="RefSeq" id="WP_154545763.1">
    <property type="nucleotide sequence ID" value="NZ_JAQYQY010000042.1"/>
</dbReference>
<evidence type="ECO:0000313" key="3">
    <source>
        <dbReference type="Proteomes" id="UP000442535"/>
    </source>
</evidence>
<accession>A0A7K0K469</accession>
<evidence type="ECO:0000313" key="2">
    <source>
        <dbReference type="EMBL" id="MST50271.1"/>
    </source>
</evidence>
<reference evidence="2 3" key="1">
    <citation type="submission" date="2019-08" db="EMBL/GenBank/DDBJ databases">
        <title>In-depth cultivation of the pig gut microbiome towards novel bacterial diversity and tailored functional studies.</title>
        <authorList>
            <person name="Wylensek D."/>
            <person name="Hitch T.C.A."/>
            <person name="Clavel T."/>
        </authorList>
    </citation>
    <scope>NUCLEOTIDE SEQUENCE [LARGE SCALE GENOMIC DNA]</scope>
    <source>
        <strain evidence="2 3">RF-GAM-744-WT-7</strain>
    </source>
</reference>
<organism evidence="2 3">
    <name type="scientific">Mobiluncus porci</name>
    <dbReference type="NCBI Taxonomy" id="2652278"/>
    <lineage>
        <taxon>Bacteria</taxon>
        <taxon>Bacillati</taxon>
        <taxon>Actinomycetota</taxon>
        <taxon>Actinomycetes</taxon>
        <taxon>Actinomycetales</taxon>
        <taxon>Actinomycetaceae</taxon>
        <taxon>Mobiluncus</taxon>
    </lineage>
</organism>
<name>A0A7K0K469_9ACTO</name>
<dbReference type="SUPFAM" id="SSF55021">
    <property type="entry name" value="ACT-like"/>
    <property type="match status" value="2"/>
</dbReference>
<dbReference type="Gene3D" id="3.30.2130.10">
    <property type="entry name" value="VC0802-like"/>
    <property type="match status" value="1"/>
</dbReference>
<evidence type="ECO:0000259" key="1">
    <source>
        <dbReference type="Pfam" id="PF10000"/>
    </source>
</evidence>
<dbReference type="PANTHER" id="PTHR39199:SF1">
    <property type="entry name" value="BLR5128 PROTEIN"/>
    <property type="match status" value="1"/>
</dbReference>
<dbReference type="Proteomes" id="UP000442535">
    <property type="component" value="Unassembled WGS sequence"/>
</dbReference>
<dbReference type="InterPro" id="IPR018717">
    <property type="entry name" value="DUF2241"/>
</dbReference>
<gene>
    <name evidence="2" type="ORF">FYJ63_08520</name>
</gene>